<dbReference type="GO" id="GO:0016747">
    <property type="term" value="F:acyltransferase activity, transferring groups other than amino-acyl groups"/>
    <property type="evidence" value="ECO:0007669"/>
    <property type="project" value="InterPro"/>
</dbReference>
<dbReference type="Proteomes" id="UP000540685">
    <property type="component" value="Unassembled WGS sequence"/>
</dbReference>
<evidence type="ECO:0000313" key="3">
    <source>
        <dbReference type="Proteomes" id="UP000540685"/>
    </source>
</evidence>
<proteinExistence type="predicted"/>
<evidence type="ECO:0000259" key="1">
    <source>
        <dbReference type="PROSITE" id="PS51186"/>
    </source>
</evidence>
<dbReference type="EMBL" id="JACHMP010000001">
    <property type="protein sequence ID" value="MBB5819904.1"/>
    <property type="molecule type" value="Genomic_DNA"/>
</dbReference>
<keyword evidence="2" id="KW-0687">Ribonucleoprotein</keyword>
<dbReference type="SUPFAM" id="SSF55729">
    <property type="entry name" value="Acyl-CoA N-acyltransferases (Nat)"/>
    <property type="match status" value="1"/>
</dbReference>
<keyword evidence="3" id="KW-1185">Reference proteome</keyword>
<sequence length="163" mass="17474">MSSPSEPRRFSTLLLREVPAHVGMRGSGMLGAALAGALAEVSVARCRAYLLVDLARPAGDPPLAGAIVQVGPPAHEARLRALTVDPVHRGRGLGRRLLGDVLRELCADGVRRVRYRVAPEETGMPALLRSAGFFAEDEKNIAPCRYDDSAIEGLAVAWLTREL</sequence>
<dbReference type="InterPro" id="IPR016181">
    <property type="entry name" value="Acyl_CoA_acyltransferase"/>
</dbReference>
<dbReference type="PROSITE" id="PS51186">
    <property type="entry name" value="GNAT"/>
    <property type="match status" value="1"/>
</dbReference>
<organism evidence="2 3">
    <name type="scientific">Streptosporangium becharense</name>
    <dbReference type="NCBI Taxonomy" id="1816182"/>
    <lineage>
        <taxon>Bacteria</taxon>
        <taxon>Bacillati</taxon>
        <taxon>Actinomycetota</taxon>
        <taxon>Actinomycetes</taxon>
        <taxon>Streptosporangiales</taxon>
        <taxon>Streptosporangiaceae</taxon>
        <taxon>Streptosporangium</taxon>
    </lineage>
</organism>
<dbReference type="Pfam" id="PF00583">
    <property type="entry name" value="Acetyltransf_1"/>
    <property type="match status" value="1"/>
</dbReference>
<evidence type="ECO:0000313" key="2">
    <source>
        <dbReference type="EMBL" id="MBB5819904.1"/>
    </source>
</evidence>
<dbReference type="InterPro" id="IPR000182">
    <property type="entry name" value="GNAT_dom"/>
</dbReference>
<dbReference type="Gene3D" id="3.40.630.30">
    <property type="match status" value="1"/>
</dbReference>
<dbReference type="GO" id="GO:0005840">
    <property type="term" value="C:ribosome"/>
    <property type="evidence" value="ECO:0007669"/>
    <property type="project" value="UniProtKB-KW"/>
</dbReference>
<keyword evidence="2" id="KW-0689">Ribosomal protein</keyword>
<accession>A0A7W9IFR6</accession>
<dbReference type="RefSeq" id="WP_184537652.1">
    <property type="nucleotide sequence ID" value="NZ_JACHMP010000001.1"/>
</dbReference>
<comment type="caution">
    <text evidence="2">The sequence shown here is derived from an EMBL/GenBank/DDBJ whole genome shotgun (WGS) entry which is preliminary data.</text>
</comment>
<feature type="domain" description="N-acetyltransferase" evidence="1">
    <location>
        <begin position="13"/>
        <end position="151"/>
    </location>
</feature>
<reference evidence="2 3" key="1">
    <citation type="submission" date="2020-08" db="EMBL/GenBank/DDBJ databases">
        <title>Sequencing the genomes of 1000 actinobacteria strains.</title>
        <authorList>
            <person name="Klenk H.-P."/>
        </authorList>
    </citation>
    <scope>NUCLEOTIDE SEQUENCE [LARGE SCALE GENOMIC DNA]</scope>
    <source>
        <strain evidence="2 3">DSM 46887</strain>
    </source>
</reference>
<name>A0A7W9IFR6_9ACTN</name>
<gene>
    <name evidence="2" type="ORF">F4562_002966</name>
</gene>
<dbReference type="AlphaFoldDB" id="A0A7W9IFR6"/>
<protein>
    <submittedName>
        <fullName evidence="2">Ribosomal protein S18 acetylase RimI-like enzyme</fullName>
    </submittedName>
</protein>